<organism evidence="1 2">
    <name type="scientific">Linderina macrospora</name>
    <dbReference type="NCBI Taxonomy" id="4868"/>
    <lineage>
        <taxon>Eukaryota</taxon>
        <taxon>Fungi</taxon>
        <taxon>Fungi incertae sedis</taxon>
        <taxon>Zoopagomycota</taxon>
        <taxon>Kickxellomycotina</taxon>
        <taxon>Kickxellomycetes</taxon>
        <taxon>Kickxellales</taxon>
        <taxon>Kickxellaceae</taxon>
        <taxon>Linderina</taxon>
    </lineage>
</organism>
<comment type="caution">
    <text evidence="1">The sequence shown here is derived from an EMBL/GenBank/DDBJ whole genome shotgun (WGS) entry which is preliminary data.</text>
</comment>
<feature type="non-terminal residue" evidence="1">
    <location>
        <position position="722"/>
    </location>
</feature>
<sequence length="722" mass="77398">MDPNVEHTVDSSTTATDNSQQQEGFNPIDQPPRPSGINTGFALTFASAPSYHESSYETPQEQTESPSGPFRLSSASSAGSGSSFGQRMRARKPNGLKLNLSGPSSAESSGAWDQTPKTGQQMAFGSGGEMARRQHHSTWSAKTPATPAPIGFRRAGYQQNRYVTLNGVGQDPVSAGSDVATPKDLSGTINSLRKDLVTRNLGTSGLRVNAAMAFDDDGMAPPTPTIASSSATETVLGNRDQMAMGTPSLQLPPVTPFTLAGLSSDLLLQRHQQNKQQWGSLRPAQTLAGEQVTGLSFIEPGEFAEKMARDECGLVVDVRKAAQHTQSRVSTAVSMAVPTTLLKRKSSTVEQISGILMLSDEQKARLAGWKTGPWVVLYGDGTAEETASEDSPLVMLARKFMSEAGDACSVLVLRGGFDGYSKIYQDSCETGCGQISSPVIDLSNTSHIAHDHPLLRKMRQTPGGGFNPTEIVSMRLPPDFSASNQASPTKSQLQKLPEYLRRAADPQTGAQLLFKLFKKVDASEARRMSSMITNNGMVTNENRFTISAGLELGSKNRYTNIWPFDGNRVKLRSSGRKSHQQPNETPGLPPEMQHLMQKRPATTTAGNTLAARLTSYMAAKSSSEAESAKSRSSAAASASSSQSPPQLNVDLASVPASKKLNSKLKLSSVRPQSISTLMTPRATDNSNNKLWQVDEGTTKRSSFRVESKSKPMMASSLDSDSV</sequence>
<keyword evidence="2" id="KW-1185">Reference proteome</keyword>
<accession>A0ACC1J9M9</accession>
<keyword evidence="1" id="KW-0378">Hydrolase</keyword>
<dbReference type="EMBL" id="JANBPW010001755">
    <property type="protein sequence ID" value="KAJ1943241.1"/>
    <property type="molecule type" value="Genomic_DNA"/>
</dbReference>
<proteinExistence type="predicted"/>
<protein>
    <submittedName>
        <fullName evidence="1">Phosphotyrosine-specific ptp2-like protein</fullName>
        <ecNumber evidence="1">3.1.3.48</ecNumber>
    </submittedName>
</protein>
<evidence type="ECO:0000313" key="2">
    <source>
        <dbReference type="Proteomes" id="UP001150603"/>
    </source>
</evidence>
<dbReference type="Proteomes" id="UP001150603">
    <property type="component" value="Unassembled WGS sequence"/>
</dbReference>
<evidence type="ECO:0000313" key="1">
    <source>
        <dbReference type="EMBL" id="KAJ1943241.1"/>
    </source>
</evidence>
<name>A0ACC1J9M9_9FUNG</name>
<reference evidence="1" key="1">
    <citation type="submission" date="2022-07" db="EMBL/GenBank/DDBJ databases">
        <title>Phylogenomic reconstructions and comparative analyses of Kickxellomycotina fungi.</title>
        <authorList>
            <person name="Reynolds N.K."/>
            <person name="Stajich J.E."/>
            <person name="Barry K."/>
            <person name="Grigoriev I.V."/>
            <person name="Crous P."/>
            <person name="Smith M.E."/>
        </authorList>
    </citation>
    <scope>NUCLEOTIDE SEQUENCE</scope>
    <source>
        <strain evidence="1">NRRL 5244</strain>
    </source>
</reference>
<dbReference type="EC" id="3.1.3.48" evidence="1"/>
<gene>
    <name evidence="1" type="primary">Ptp2</name>
    <name evidence="1" type="ORF">FBU59_002971</name>
</gene>